<gene>
    <name evidence="1" type="ORF">CNR29_04975</name>
</gene>
<name>A0A2A3TX02_LEVBR</name>
<dbReference type="RefSeq" id="WP_011667896.1">
    <property type="nucleotide sequence ID" value="NZ_BBOW01000069.1"/>
</dbReference>
<evidence type="ECO:0000313" key="1">
    <source>
        <dbReference type="EMBL" id="PBQ23390.1"/>
    </source>
</evidence>
<evidence type="ECO:0000313" key="2">
    <source>
        <dbReference type="Proteomes" id="UP000217918"/>
    </source>
</evidence>
<dbReference type="EMBL" id="NVYO01000001">
    <property type="protein sequence ID" value="PBQ23390.1"/>
    <property type="molecule type" value="Genomic_DNA"/>
</dbReference>
<reference evidence="1 2" key="1">
    <citation type="submission" date="2017-09" db="EMBL/GenBank/DDBJ databases">
        <title>Genome sequence of Lactobacillus brevis D7.</title>
        <authorList>
            <person name="Kwon M.-S."/>
            <person name="Lim S.K."/>
            <person name="Choi H.-J."/>
        </authorList>
    </citation>
    <scope>NUCLEOTIDE SEQUENCE [LARGE SCALE GENOMIC DNA]</scope>
    <source>
        <strain evidence="1 2">D7</strain>
    </source>
</reference>
<dbReference type="Proteomes" id="UP000217918">
    <property type="component" value="Unassembled WGS sequence"/>
</dbReference>
<organism evidence="1 2">
    <name type="scientific">Levilactobacillus brevis</name>
    <name type="common">Lactobacillus brevis</name>
    <dbReference type="NCBI Taxonomy" id="1580"/>
    <lineage>
        <taxon>Bacteria</taxon>
        <taxon>Bacillati</taxon>
        <taxon>Bacillota</taxon>
        <taxon>Bacilli</taxon>
        <taxon>Lactobacillales</taxon>
        <taxon>Lactobacillaceae</taxon>
        <taxon>Levilactobacillus</taxon>
    </lineage>
</organism>
<protein>
    <submittedName>
        <fullName evidence="1">Uncharacterized protein</fullName>
    </submittedName>
</protein>
<sequence length="84" mass="9421">MNPEYFAQEVAANAKKGMVDYDNIRFGAEVKSAASRGETKLSFDFRYKLSNEMLDALEGQGIELISLADDKYQFDISKLVNSLC</sequence>
<comment type="caution">
    <text evidence="1">The sequence shown here is derived from an EMBL/GenBank/DDBJ whole genome shotgun (WGS) entry which is preliminary data.</text>
</comment>
<dbReference type="AlphaFoldDB" id="A0A2A3TX02"/>
<accession>A0A2A3TX02</accession>
<proteinExistence type="predicted"/>